<gene>
    <name evidence="2" type="ORF">GCM10010170_023340</name>
</gene>
<comment type="caution">
    <text evidence="2">The sequence shown here is derived from an EMBL/GenBank/DDBJ whole genome shotgun (WGS) entry which is preliminary data.</text>
</comment>
<dbReference type="Proteomes" id="UP001501444">
    <property type="component" value="Unassembled WGS sequence"/>
</dbReference>
<dbReference type="EMBL" id="BAAARV010000019">
    <property type="protein sequence ID" value="GAA2340407.1"/>
    <property type="molecule type" value="Genomic_DNA"/>
</dbReference>
<accession>A0ABP5SZ14</accession>
<reference evidence="3" key="1">
    <citation type="journal article" date="2019" name="Int. J. Syst. Evol. Microbiol.">
        <title>The Global Catalogue of Microorganisms (GCM) 10K type strain sequencing project: providing services to taxonomists for standard genome sequencing and annotation.</title>
        <authorList>
            <consortium name="The Broad Institute Genomics Platform"/>
            <consortium name="The Broad Institute Genome Sequencing Center for Infectious Disease"/>
            <person name="Wu L."/>
            <person name="Ma J."/>
        </authorList>
    </citation>
    <scope>NUCLEOTIDE SEQUENCE [LARGE SCALE GENOMIC DNA]</scope>
    <source>
        <strain evidence="3">JCM 3272</strain>
    </source>
</reference>
<protein>
    <submittedName>
        <fullName evidence="2">Uncharacterized protein</fullName>
    </submittedName>
</protein>
<sequence>MRSLYALIAYAAFVLAAAWATRFLAGTVDGPARHTTPVALAIDAALLLAFAAHHSIAARDRFKRHVPEAIERSTYVLVARQVPALVPRWK</sequence>
<proteinExistence type="predicted"/>
<dbReference type="RefSeq" id="WP_344612330.1">
    <property type="nucleotide sequence ID" value="NZ_BAAARV010000019.1"/>
</dbReference>
<keyword evidence="1" id="KW-0812">Transmembrane</keyword>
<evidence type="ECO:0000313" key="3">
    <source>
        <dbReference type="Proteomes" id="UP001501444"/>
    </source>
</evidence>
<keyword evidence="1" id="KW-1133">Transmembrane helix</keyword>
<name>A0ABP5SZ14_9ACTN</name>
<evidence type="ECO:0000256" key="1">
    <source>
        <dbReference type="SAM" id="Phobius"/>
    </source>
</evidence>
<keyword evidence="1" id="KW-0472">Membrane</keyword>
<feature type="transmembrane region" description="Helical" evidence="1">
    <location>
        <begin position="36"/>
        <end position="56"/>
    </location>
</feature>
<keyword evidence="3" id="KW-1185">Reference proteome</keyword>
<evidence type="ECO:0000313" key="2">
    <source>
        <dbReference type="EMBL" id="GAA2340407.1"/>
    </source>
</evidence>
<organism evidence="2 3">
    <name type="scientific">Dactylosporangium salmoneum</name>
    <dbReference type="NCBI Taxonomy" id="53361"/>
    <lineage>
        <taxon>Bacteria</taxon>
        <taxon>Bacillati</taxon>
        <taxon>Actinomycetota</taxon>
        <taxon>Actinomycetes</taxon>
        <taxon>Micromonosporales</taxon>
        <taxon>Micromonosporaceae</taxon>
        <taxon>Dactylosporangium</taxon>
    </lineage>
</organism>